<keyword evidence="1" id="KW-0479">Metal-binding</keyword>
<keyword evidence="1" id="KW-0863">Zinc-finger</keyword>
<accession>A0AAW1TXY4</accession>
<evidence type="ECO:0000313" key="3">
    <source>
        <dbReference type="EMBL" id="KAK9872566.1"/>
    </source>
</evidence>
<proteinExistence type="predicted"/>
<dbReference type="SMART" id="SM00343">
    <property type="entry name" value="ZnF_C2HC"/>
    <property type="match status" value="2"/>
</dbReference>
<reference evidence="3 4" key="1">
    <citation type="submission" date="2023-03" db="EMBL/GenBank/DDBJ databases">
        <title>Genome insight into feeding habits of ladybird beetles.</title>
        <authorList>
            <person name="Li H.-S."/>
            <person name="Huang Y.-H."/>
            <person name="Pang H."/>
        </authorList>
    </citation>
    <scope>NUCLEOTIDE SEQUENCE [LARGE SCALE GENOMIC DNA]</scope>
    <source>
        <strain evidence="3">SYSU_2023b</strain>
        <tissue evidence="3">Whole body</tissue>
    </source>
</reference>
<feature type="domain" description="CCHC-type" evidence="2">
    <location>
        <begin position="204"/>
        <end position="217"/>
    </location>
</feature>
<dbReference type="InterPro" id="IPR005162">
    <property type="entry name" value="Retrotrans_gag_dom"/>
</dbReference>
<dbReference type="PROSITE" id="PS50158">
    <property type="entry name" value="ZF_CCHC"/>
    <property type="match status" value="1"/>
</dbReference>
<keyword evidence="4" id="KW-1185">Reference proteome</keyword>
<gene>
    <name evidence="3" type="ORF">WA026_018701</name>
</gene>
<dbReference type="AlphaFoldDB" id="A0AAW1TXY4"/>
<evidence type="ECO:0000256" key="1">
    <source>
        <dbReference type="PROSITE-ProRule" id="PRU00047"/>
    </source>
</evidence>
<dbReference type="GO" id="GO:0006355">
    <property type="term" value="P:regulation of DNA-templated transcription"/>
    <property type="evidence" value="ECO:0007669"/>
    <property type="project" value="InterPro"/>
</dbReference>
<evidence type="ECO:0000313" key="4">
    <source>
        <dbReference type="Proteomes" id="UP001431783"/>
    </source>
</evidence>
<dbReference type="GO" id="GO:0003676">
    <property type="term" value="F:nucleic acid binding"/>
    <property type="evidence" value="ECO:0007669"/>
    <property type="project" value="InterPro"/>
</dbReference>
<protein>
    <recommendedName>
        <fullName evidence="2">CCHC-type domain-containing protein</fullName>
    </recommendedName>
</protein>
<dbReference type="GO" id="GO:0008270">
    <property type="term" value="F:zinc ion binding"/>
    <property type="evidence" value="ECO:0007669"/>
    <property type="project" value="UniProtKB-KW"/>
</dbReference>
<dbReference type="SUPFAM" id="SSF57756">
    <property type="entry name" value="Retrovirus zinc finger-like domains"/>
    <property type="match status" value="1"/>
</dbReference>
<evidence type="ECO:0000259" key="2">
    <source>
        <dbReference type="PROSITE" id="PS50158"/>
    </source>
</evidence>
<dbReference type="EMBL" id="JARQZJ010000012">
    <property type="protein sequence ID" value="KAK9872566.1"/>
    <property type="molecule type" value="Genomic_DNA"/>
</dbReference>
<dbReference type="InterPro" id="IPR001878">
    <property type="entry name" value="Znf_CCHC"/>
</dbReference>
<dbReference type="InterPro" id="IPR036875">
    <property type="entry name" value="Znf_CCHC_sf"/>
</dbReference>
<dbReference type="CDD" id="cd21631">
    <property type="entry name" value="RHH_CopG_NikR-like"/>
    <property type="match status" value="1"/>
</dbReference>
<name>A0AAW1TXY4_9CUCU</name>
<keyword evidence="1" id="KW-0862">Zinc</keyword>
<dbReference type="Gene3D" id="4.10.60.10">
    <property type="entry name" value="Zinc finger, CCHC-type"/>
    <property type="match status" value="1"/>
</dbReference>
<comment type="caution">
    <text evidence="3">The sequence shown here is derived from an EMBL/GenBank/DDBJ whole genome shotgun (WGS) entry which is preliminary data.</text>
</comment>
<organism evidence="3 4">
    <name type="scientific">Henosepilachna vigintioctopunctata</name>
    <dbReference type="NCBI Taxonomy" id="420089"/>
    <lineage>
        <taxon>Eukaryota</taxon>
        <taxon>Metazoa</taxon>
        <taxon>Ecdysozoa</taxon>
        <taxon>Arthropoda</taxon>
        <taxon>Hexapoda</taxon>
        <taxon>Insecta</taxon>
        <taxon>Pterygota</taxon>
        <taxon>Neoptera</taxon>
        <taxon>Endopterygota</taxon>
        <taxon>Coleoptera</taxon>
        <taxon>Polyphaga</taxon>
        <taxon>Cucujiformia</taxon>
        <taxon>Coccinelloidea</taxon>
        <taxon>Coccinellidae</taxon>
        <taxon>Epilachninae</taxon>
        <taxon>Epilachnini</taxon>
        <taxon>Henosepilachna</taxon>
    </lineage>
</organism>
<sequence length="250" mass="28466">MSVSAFLERLEELCEARGVSKHEAIRSGIDLFTGKALVWYSSVRSSITDWKTFVEEVRAEFEPYDYDDKLLDEIRHRTQGTDESIGLYLATMGSLFNRLKVPISEASQIRIVMRNILPFFQTQLALVDVQSIMELKKFCRQLEQRREAVEAYRPPLRKHQQHSLLEPDLAYVGLDTDVAELHVDTHIISSENSKNFNKASSVICYNCNKPGHRAIGCADPKIKKCFKCGLSGFTKNECPQCKRSGNGQSR</sequence>
<dbReference type="Pfam" id="PF03732">
    <property type="entry name" value="Retrotrans_gag"/>
    <property type="match status" value="1"/>
</dbReference>
<dbReference type="Proteomes" id="UP001431783">
    <property type="component" value="Unassembled WGS sequence"/>
</dbReference>